<dbReference type="AlphaFoldDB" id="A0A5B9QDH0"/>
<keyword evidence="3" id="KW-0472">Membrane</keyword>
<keyword evidence="3" id="KW-0812">Transmembrane</keyword>
<accession>A0A5B9QDH0</accession>
<keyword evidence="5" id="KW-1185">Reference proteome</keyword>
<keyword evidence="3" id="KW-1133">Transmembrane helix</keyword>
<organism evidence="4 5">
    <name type="scientific">Bythopirellula goksoeyrii</name>
    <dbReference type="NCBI Taxonomy" id="1400387"/>
    <lineage>
        <taxon>Bacteria</taxon>
        <taxon>Pseudomonadati</taxon>
        <taxon>Planctomycetota</taxon>
        <taxon>Planctomycetia</taxon>
        <taxon>Pirellulales</taxon>
        <taxon>Lacipirellulaceae</taxon>
        <taxon>Bythopirellula</taxon>
    </lineage>
</organism>
<protein>
    <submittedName>
        <fullName evidence="4">Uncharacterized protein</fullName>
    </submittedName>
</protein>
<evidence type="ECO:0000313" key="5">
    <source>
        <dbReference type="Proteomes" id="UP000323917"/>
    </source>
</evidence>
<dbReference type="RefSeq" id="WP_148074169.1">
    <property type="nucleotide sequence ID" value="NZ_CP042913.1"/>
</dbReference>
<evidence type="ECO:0000256" key="1">
    <source>
        <dbReference type="SAM" id="Coils"/>
    </source>
</evidence>
<feature type="transmembrane region" description="Helical" evidence="3">
    <location>
        <begin position="12"/>
        <end position="30"/>
    </location>
</feature>
<reference evidence="4 5" key="1">
    <citation type="submission" date="2019-08" db="EMBL/GenBank/DDBJ databases">
        <title>Deep-cultivation of Planctomycetes and their phenomic and genomic characterization uncovers novel biology.</title>
        <authorList>
            <person name="Wiegand S."/>
            <person name="Jogler M."/>
            <person name="Boedeker C."/>
            <person name="Pinto D."/>
            <person name="Vollmers J."/>
            <person name="Rivas-Marin E."/>
            <person name="Kohn T."/>
            <person name="Peeters S.H."/>
            <person name="Heuer A."/>
            <person name="Rast P."/>
            <person name="Oberbeckmann S."/>
            <person name="Bunk B."/>
            <person name="Jeske O."/>
            <person name="Meyerdierks A."/>
            <person name="Storesund J.E."/>
            <person name="Kallscheuer N."/>
            <person name="Luecker S."/>
            <person name="Lage O.M."/>
            <person name="Pohl T."/>
            <person name="Merkel B.J."/>
            <person name="Hornburger P."/>
            <person name="Mueller R.-W."/>
            <person name="Bruemmer F."/>
            <person name="Labrenz M."/>
            <person name="Spormann A.M."/>
            <person name="Op den Camp H."/>
            <person name="Overmann J."/>
            <person name="Amann R."/>
            <person name="Jetten M.S.M."/>
            <person name="Mascher T."/>
            <person name="Medema M.H."/>
            <person name="Devos D.P."/>
            <person name="Kaster A.-K."/>
            <person name="Ovreas L."/>
            <person name="Rohde M."/>
            <person name="Galperin M.Y."/>
            <person name="Jogler C."/>
        </authorList>
    </citation>
    <scope>NUCLEOTIDE SEQUENCE [LARGE SCALE GENOMIC DNA]</scope>
    <source>
        <strain evidence="4 5">Pr1d</strain>
    </source>
</reference>
<evidence type="ECO:0000256" key="2">
    <source>
        <dbReference type="SAM" id="MobiDB-lite"/>
    </source>
</evidence>
<evidence type="ECO:0000256" key="3">
    <source>
        <dbReference type="SAM" id="Phobius"/>
    </source>
</evidence>
<feature type="region of interest" description="Disordered" evidence="2">
    <location>
        <begin position="436"/>
        <end position="469"/>
    </location>
</feature>
<evidence type="ECO:0000313" key="4">
    <source>
        <dbReference type="EMBL" id="QEG35680.1"/>
    </source>
</evidence>
<dbReference type="EMBL" id="CP042913">
    <property type="protein sequence ID" value="QEG35680.1"/>
    <property type="molecule type" value="Genomic_DNA"/>
</dbReference>
<name>A0A5B9QDH0_9BACT</name>
<keyword evidence="1" id="KW-0175">Coiled coil</keyword>
<gene>
    <name evidence="4" type="ORF">Pr1d_29820</name>
</gene>
<sequence>MASRDNQTLQGVVIALVLLLILMIVGLLLINNERKKQVARADAAVQDASSQRTAASSAQSEANSFKQWMGFKEEDTFQTVEEAFKEDMTKYGSTFDESVRFYSPLLQNLQQENHKLALSETQAKSNVKELDEQLQALKAEMEKQFTEFRNTEKKMQEDAAAERAKFEKTRQDMVAEQNKLAEQLAQHREEVDKARSELSSAEKKQTEQLAKLDRDITILRSNQADPDPFAQPADGLVRWVNQKDQKVWINIGEADHLRPQVTFTVYSGDESDALKAETKGSIEVTKILSPHMAEARITSDIPTRPLMEGDKIYSQVWNRGRQVGFAIAGLIDFNDDDKSDLEELNRIIALNNGKVDAQPGENGGVDGEMTVDTRYLILGEFPDSALKDSEAQRQAWAKMNESADRLGIETISLDEFLTLMGWKVELRTVALGSSARPEDFPLESRGEYKVPNNQYSPGSFRPRKPQPTY</sequence>
<dbReference type="Proteomes" id="UP000323917">
    <property type="component" value="Chromosome"/>
</dbReference>
<feature type="compositionally biased region" description="Basic and acidic residues" evidence="2">
    <location>
        <begin position="436"/>
        <end position="448"/>
    </location>
</feature>
<dbReference type="OrthoDB" id="230112at2"/>
<proteinExistence type="predicted"/>
<feature type="coiled-coil region" evidence="1">
    <location>
        <begin position="120"/>
        <end position="204"/>
    </location>
</feature>
<dbReference type="KEGG" id="bgok:Pr1d_29820"/>